<sequence>RRVRGPYALGGCHTCRRRHVKCDQVKPACLTCQACGETCEGFSNDLCWVGASSSSKRESPADPSQGSRRHLYTEQSRALMAATISASVPSSSVGTVLVDIDDHSRNPRSFKTPEITIGPFSVFDANLDRESATAATFDVESNADADATVSNTDPATDICDWDGYIVWDDLFTLDIENTPWMPPANGYTDRGLLESAPDFQTSTDLGYSITARISHNESYMSMNTLPLIPSFKDELGAVDWHSTDITFLLRNFNSVVMPRMASVPLAKKFAWGPMHHELAVQTLAEVTFLKKPEALMAHAVFQWVTSNQAEARRFQLEAERLVRFRGLSKRNISRRIRLLHHAYTWNRIVGESTYVLHDYGAFQHAISASVGEPAISDGAEANIMASESSSHNTQENTRLDDFLRIGHRFEEVGSHLEGHKDTQAGTEDIHLEDPRTSVEDGFHVIYGIPEQWLSLLSRTTRLANWLDATEIPQRLSNNRLVEIFERRAQSLEDAICSFVESRNLSASIDANDPPNVCMFRCLTAALLIFFYRRIRNVHPLVLQVYVDQIIRGLEIFDDSLARHGQAGPGSAWAAFIAGCEAMGESRREKLRQWMDRAFDSYAAILIQYVKGLRDLALHGTLKQAGVSVKKTYPLLLQNHIRNYAMPPEDSSATKPKSKRSRAGCYTCKIRKVRCGSPRDGDHATLSACANCERLGLPCQWNKPAEGENYTPPPKRRRTVGNRRRGQDGDASPSPLPQQILQEGSNEPAESTKSADAAEFEPLAFTDLTDLQLDLPEEFDFDAGLGDPSLADTACRLENLAEEHFNLAFQDYTAKVEGLLSALFVRVKRVHVMGESVSSFLRLISIATEIIFSNQGREALETPSELSGRIVLRLATLDARASCYRLGGGLLVRRLREIPSLSFIFKFEDNESSSTSAFVHLLRADILRMRVGQLDLRVHEHKGSVELDEVEVLQADIKILIHRWEQHLSKYTKEGATVSALPAVFIP</sequence>
<dbReference type="HOGENOM" id="CLU_004989_0_0_1"/>
<protein>
    <recommendedName>
        <fullName evidence="4">Zn(2)-C6 fungal-type domain-containing protein</fullName>
    </recommendedName>
</protein>
<dbReference type="STRING" id="1229664.N4UQ22"/>
<evidence type="ECO:0000259" key="4">
    <source>
        <dbReference type="PROSITE" id="PS50048"/>
    </source>
</evidence>
<dbReference type="InterPro" id="IPR001138">
    <property type="entry name" value="Zn2Cys6_DnaBD"/>
</dbReference>
<reference evidence="6" key="1">
    <citation type="submission" date="2012-09" db="EMBL/GenBank/DDBJ databases">
        <title>Genome sequencing and comparative transcriptomics of race 1 and race 4 of banana pathogen: Fusarium oxysporum f. sp. cubense.</title>
        <authorList>
            <person name="Fang X."/>
            <person name="Huang J."/>
        </authorList>
    </citation>
    <scope>NUCLEOTIDE SEQUENCE [LARGE SCALE GENOMIC DNA]</scope>
    <source>
        <strain evidence="6">race 1</strain>
    </source>
</reference>
<dbReference type="AlphaFoldDB" id="N4UQ22"/>
<dbReference type="Gene3D" id="4.10.240.10">
    <property type="entry name" value="Zn(2)-C6 fungal-type DNA-binding domain"/>
    <property type="match status" value="1"/>
</dbReference>
<dbReference type="GO" id="GO:0008270">
    <property type="term" value="F:zinc ion binding"/>
    <property type="evidence" value="ECO:0007669"/>
    <property type="project" value="InterPro"/>
</dbReference>
<feature type="domain" description="Zn(2)-C6 fungal-type" evidence="4">
    <location>
        <begin position="11"/>
        <end position="39"/>
    </location>
</feature>
<dbReference type="Pfam" id="PF00172">
    <property type="entry name" value="Zn_clus"/>
    <property type="match status" value="2"/>
</dbReference>
<dbReference type="Proteomes" id="UP000016928">
    <property type="component" value="Unassembled WGS sequence"/>
</dbReference>
<evidence type="ECO:0000256" key="3">
    <source>
        <dbReference type="SAM" id="MobiDB-lite"/>
    </source>
</evidence>
<organism evidence="5 6">
    <name type="scientific">Fusarium oxysporum f. sp. cubense (strain race 1)</name>
    <name type="common">Panama disease fungus</name>
    <dbReference type="NCBI Taxonomy" id="1229664"/>
    <lineage>
        <taxon>Eukaryota</taxon>
        <taxon>Fungi</taxon>
        <taxon>Dikarya</taxon>
        <taxon>Ascomycota</taxon>
        <taxon>Pezizomycotina</taxon>
        <taxon>Sordariomycetes</taxon>
        <taxon>Hypocreomycetidae</taxon>
        <taxon>Hypocreales</taxon>
        <taxon>Nectriaceae</taxon>
        <taxon>Fusarium</taxon>
        <taxon>Fusarium oxysporum species complex</taxon>
    </lineage>
</organism>
<evidence type="ECO:0000256" key="2">
    <source>
        <dbReference type="ARBA" id="ARBA00023242"/>
    </source>
</evidence>
<evidence type="ECO:0000313" key="6">
    <source>
        <dbReference type="Proteomes" id="UP000016928"/>
    </source>
</evidence>
<dbReference type="VEuPathDB" id="FungiDB:FOC1_g10003351"/>
<proteinExistence type="predicted"/>
<dbReference type="EMBL" id="KB730179">
    <property type="protein sequence ID" value="ENH70896.1"/>
    <property type="molecule type" value="Genomic_DNA"/>
</dbReference>
<feature type="region of interest" description="Disordered" evidence="3">
    <location>
        <begin position="53"/>
        <end position="72"/>
    </location>
</feature>
<dbReference type="SMART" id="SM00066">
    <property type="entry name" value="GAL4"/>
    <property type="match status" value="2"/>
</dbReference>
<dbReference type="GO" id="GO:0000981">
    <property type="term" value="F:DNA-binding transcription factor activity, RNA polymerase II-specific"/>
    <property type="evidence" value="ECO:0007669"/>
    <property type="project" value="InterPro"/>
</dbReference>
<dbReference type="CDD" id="cd00067">
    <property type="entry name" value="GAL4"/>
    <property type="match status" value="2"/>
</dbReference>
<dbReference type="PROSITE" id="PS00463">
    <property type="entry name" value="ZN2_CY6_FUNGAL_1"/>
    <property type="match status" value="1"/>
</dbReference>
<evidence type="ECO:0000313" key="5">
    <source>
        <dbReference type="EMBL" id="ENH70896.1"/>
    </source>
</evidence>
<dbReference type="Pfam" id="PF11951">
    <property type="entry name" value="Fungal_trans_2"/>
    <property type="match status" value="1"/>
</dbReference>
<comment type="subcellular location">
    <subcellularLocation>
        <location evidence="1">Nucleus</location>
    </subcellularLocation>
</comment>
<dbReference type="InterPro" id="IPR021858">
    <property type="entry name" value="Fun_TF"/>
</dbReference>
<dbReference type="GO" id="GO:0045944">
    <property type="term" value="P:positive regulation of transcription by RNA polymerase II"/>
    <property type="evidence" value="ECO:0007669"/>
    <property type="project" value="TreeGrafter"/>
</dbReference>
<feature type="non-terminal residue" evidence="5">
    <location>
        <position position="1"/>
    </location>
</feature>
<reference evidence="6" key="2">
    <citation type="journal article" date="2014" name="PLoS ONE">
        <title>Genome and Transcriptome Analysis of the Fungal Pathogen Fusarium oxysporum f. sp. cubense Causing Banana Vascular Wilt Disease.</title>
        <authorList>
            <person name="Guo L."/>
            <person name="Han L."/>
            <person name="Yang L."/>
            <person name="Zeng H."/>
            <person name="Fan D."/>
            <person name="Zhu Y."/>
            <person name="Feng Y."/>
            <person name="Wang G."/>
            <person name="Peng C."/>
            <person name="Jiang X."/>
            <person name="Zhou D."/>
            <person name="Ni P."/>
            <person name="Liang C."/>
            <person name="Liu L."/>
            <person name="Wang J."/>
            <person name="Mao C."/>
            <person name="Fang X."/>
            <person name="Peng M."/>
            <person name="Huang J."/>
        </authorList>
    </citation>
    <scope>NUCLEOTIDE SEQUENCE [LARGE SCALE GENOMIC DNA]</scope>
    <source>
        <strain evidence="6">race 1</strain>
    </source>
</reference>
<dbReference type="SUPFAM" id="SSF57701">
    <property type="entry name" value="Zn2/Cys6 DNA-binding domain"/>
    <property type="match status" value="2"/>
</dbReference>
<dbReference type="OrthoDB" id="648861at2759"/>
<feature type="domain" description="Zn(2)-C6 fungal-type" evidence="4">
    <location>
        <begin position="663"/>
        <end position="700"/>
    </location>
</feature>
<feature type="compositionally biased region" description="Basic residues" evidence="3">
    <location>
        <begin position="713"/>
        <end position="723"/>
    </location>
</feature>
<gene>
    <name evidence="5" type="ORF">FOC1_g10003351</name>
</gene>
<feature type="compositionally biased region" description="Polar residues" evidence="3">
    <location>
        <begin position="736"/>
        <end position="753"/>
    </location>
</feature>
<feature type="region of interest" description="Disordered" evidence="3">
    <location>
        <begin position="702"/>
        <end position="754"/>
    </location>
</feature>
<keyword evidence="2" id="KW-0539">Nucleus</keyword>
<dbReference type="GO" id="GO:0000976">
    <property type="term" value="F:transcription cis-regulatory region binding"/>
    <property type="evidence" value="ECO:0007669"/>
    <property type="project" value="TreeGrafter"/>
</dbReference>
<evidence type="ECO:0000256" key="1">
    <source>
        <dbReference type="ARBA" id="ARBA00004123"/>
    </source>
</evidence>
<dbReference type="PANTHER" id="PTHR37534">
    <property type="entry name" value="TRANSCRIPTIONAL ACTIVATOR PROTEIN UGA3"/>
    <property type="match status" value="1"/>
</dbReference>
<name>N4UQ22_FUSC1</name>
<dbReference type="OMA" id="NTQENTR"/>
<dbReference type="PROSITE" id="PS50048">
    <property type="entry name" value="ZN2_CY6_FUNGAL_2"/>
    <property type="match status" value="2"/>
</dbReference>
<dbReference type="PANTHER" id="PTHR37534:SF7">
    <property type="entry name" value="TRANSCRIPTIONAL ACTIVATOR PROTEIN UGA3"/>
    <property type="match status" value="1"/>
</dbReference>
<accession>N4UQ22</accession>
<dbReference type="GO" id="GO:0005634">
    <property type="term" value="C:nucleus"/>
    <property type="evidence" value="ECO:0007669"/>
    <property type="project" value="UniProtKB-SubCell"/>
</dbReference>
<dbReference type="InterPro" id="IPR036864">
    <property type="entry name" value="Zn2-C6_fun-type_DNA-bd_sf"/>
</dbReference>